<evidence type="ECO:0000313" key="2">
    <source>
        <dbReference type="Proteomes" id="UP000033869"/>
    </source>
</evidence>
<proteinExistence type="predicted"/>
<organism evidence="1 2">
    <name type="scientific">candidate division CPR2 bacterium GW2011_GWC1_41_48</name>
    <dbReference type="NCBI Taxonomy" id="1618344"/>
    <lineage>
        <taxon>Bacteria</taxon>
        <taxon>Bacteria division CPR2</taxon>
    </lineage>
</organism>
<dbReference type="EMBL" id="LCBL01000003">
    <property type="protein sequence ID" value="KKS09005.1"/>
    <property type="molecule type" value="Genomic_DNA"/>
</dbReference>
<gene>
    <name evidence="1" type="ORF">UU65_C0003G0060</name>
</gene>
<dbReference type="AlphaFoldDB" id="A0A0G0W7R5"/>
<comment type="caution">
    <text evidence="1">The sequence shown here is derived from an EMBL/GenBank/DDBJ whole genome shotgun (WGS) entry which is preliminary data.</text>
</comment>
<sequence length="384" mass="44070">MIEFFNNLKGCDFMSLVLLKEKAKTPAIGIAMHRNFFTVVKDDEEIQVANDHAGLREVEKAAKKSGVSRIVFVGNKRWATPLAYSLRARGFEIFYISIKTDGNKRGPAGSVEKTLKSALNMGMSGFSFFGGLNHAKTASEHEPFIVQLAKRYLELTNEGRRIKHDILDRMVVLFPEVIKVGGSNDKPIPLPQPPIWTTKKMRHVLEDPFPESLKKSSLIPEVRKLAAKSLALDIPIDFRKGEAEKLKESLARFDEIALLKEEAHRRLRNEFDLHPAMDDFGGNTIVLLLGLLAWRRWENWRELRSYCGLAVTRMDSKGKPRISRKRGEIRQYLYLLATTSKRGKEIARNIGIAAVLTDEEKKRKLRRVKQLERLLKYLWKEYLR</sequence>
<dbReference type="Proteomes" id="UP000033869">
    <property type="component" value="Unassembled WGS sequence"/>
</dbReference>
<name>A0A0G0W7R5_UNCC2</name>
<protein>
    <submittedName>
        <fullName evidence="1">Uncharacterized protein</fullName>
    </submittedName>
</protein>
<accession>A0A0G0W7R5</accession>
<evidence type="ECO:0000313" key="1">
    <source>
        <dbReference type="EMBL" id="KKS09005.1"/>
    </source>
</evidence>
<reference evidence="1 2" key="1">
    <citation type="journal article" date="2015" name="Nature">
        <title>rRNA introns, odd ribosomes, and small enigmatic genomes across a large radiation of phyla.</title>
        <authorList>
            <person name="Brown C.T."/>
            <person name="Hug L.A."/>
            <person name="Thomas B.C."/>
            <person name="Sharon I."/>
            <person name="Castelle C.J."/>
            <person name="Singh A."/>
            <person name="Wilkins M.J."/>
            <person name="Williams K.H."/>
            <person name="Banfield J.F."/>
        </authorList>
    </citation>
    <scope>NUCLEOTIDE SEQUENCE [LARGE SCALE GENOMIC DNA]</scope>
</reference>